<accession>A0A5R8M1R4</accession>
<reference evidence="1 2" key="1">
    <citation type="submission" date="2019-05" db="EMBL/GenBank/DDBJ databases">
        <title>Genome-based reclassification of Lactobacillus casei as Lactobacillus casei subsp. casei. subsp.nov., description of Lactobacillus casei subsp. zeae subsp. nov., and emended description of Lactobacillus casei.</title>
        <authorList>
            <person name="Huang C.-H."/>
        </authorList>
    </citation>
    <scope>NUCLEOTIDE SEQUENCE [LARGE SCALE GENOMIC DNA]</scope>
    <source>
        <strain evidence="1 2">CRBIP24.58</strain>
    </source>
</reference>
<dbReference type="Proteomes" id="UP000307781">
    <property type="component" value="Unassembled WGS sequence"/>
</dbReference>
<comment type="caution">
    <text evidence="1">The sequence shown here is derived from an EMBL/GenBank/DDBJ whole genome shotgun (WGS) entry which is preliminary data.</text>
</comment>
<organism evidence="1 2">
    <name type="scientific">Lacticaseibacillus zeae</name>
    <name type="common">Lactobacillus zeae</name>
    <dbReference type="NCBI Taxonomy" id="57037"/>
    <lineage>
        <taxon>Bacteria</taxon>
        <taxon>Bacillati</taxon>
        <taxon>Bacillota</taxon>
        <taxon>Bacilli</taxon>
        <taxon>Lactobacillales</taxon>
        <taxon>Lactobacillaceae</taxon>
        <taxon>Lacticaseibacillus</taxon>
    </lineage>
</organism>
<evidence type="ECO:0000313" key="1">
    <source>
        <dbReference type="EMBL" id="TLF43465.1"/>
    </source>
</evidence>
<dbReference type="AlphaFoldDB" id="A0A5R8M1R4"/>
<evidence type="ECO:0000313" key="2">
    <source>
        <dbReference type="Proteomes" id="UP000307781"/>
    </source>
</evidence>
<sequence length="93" mass="10173">MGRVMLTMFLLAVTPDTVSYSFYPEDDRKKGGIVEMNRNSGDIIFISKPEMDSVVLSSCLGHARSSLASCLEKKNFLKSGERLGANLNTLVLG</sequence>
<protein>
    <submittedName>
        <fullName evidence="1">Uncharacterized protein</fullName>
    </submittedName>
</protein>
<proteinExistence type="predicted"/>
<dbReference type="EMBL" id="VBWN01000001">
    <property type="protein sequence ID" value="TLF43465.1"/>
    <property type="molecule type" value="Genomic_DNA"/>
</dbReference>
<gene>
    <name evidence="1" type="ORF">FEI14_00850</name>
</gene>
<name>A0A5R8M1R4_LACZE</name>